<keyword evidence="3" id="KW-0285">Flavoprotein</keyword>
<dbReference type="NCBIfam" id="NF004231">
    <property type="entry name" value="PRK05679.1"/>
    <property type="match status" value="1"/>
</dbReference>
<accession>A0ABY5H209</accession>
<keyword evidence="5 8" id="KW-0560">Oxidoreductase</keyword>
<dbReference type="Pfam" id="PF01243">
    <property type="entry name" value="PNPOx_N"/>
    <property type="match status" value="1"/>
</dbReference>
<evidence type="ECO:0000256" key="4">
    <source>
        <dbReference type="ARBA" id="ARBA00022643"/>
    </source>
</evidence>
<dbReference type="PANTHER" id="PTHR10851">
    <property type="entry name" value="PYRIDOXINE-5-PHOSPHATE OXIDASE"/>
    <property type="match status" value="1"/>
</dbReference>
<name>A0ABY5H209_9PSED</name>
<evidence type="ECO:0000256" key="5">
    <source>
        <dbReference type="ARBA" id="ARBA00023002"/>
    </source>
</evidence>
<dbReference type="InterPro" id="IPR000659">
    <property type="entry name" value="Pyridox_Oxase"/>
</dbReference>
<dbReference type="InterPro" id="IPR012349">
    <property type="entry name" value="Split_barrel_FMN-bd"/>
</dbReference>
<organism evidence="8 9">
    <name type="scientific">Pseudomonas benzenivorans</name>
    <dbReference type="NCBI Taxonomy" id="556533"/>
    <lineage>
        <taxon>Bacteria</taxon>
        <taxon>Pseudomonadati</taxon>
        <taxon>Pseudomonadota</taxon>
        <taxon>Gammaproteobacteria</taxon>
        <taxon>Pseudomonadales</taxon>
        <taxon>Pseudomonadaceae</taxon>
        <taxon>Pseudomonas</taxon>
    </lineage>
</organism>
<dbReference type="InterPro" id="IPR011576">
    <property type="entry name" value="Pyridox_Oxase_N"/>
</dbReference>
<keyword evidence="9" id="KW-1185">Reference proteome</keyword>
<comment type="cofactor">
    <cofactor evidence="1">
        <name>FMN</name>
        <dbReference type="ChEBI" id="CHEBI:58210"/>
    </cofactor>
</comment>
<feature type="domain" description="Pyridoxine 5'-phosphate oxidase dimerisation C-terminal" evidence="7">
    <location>
        <begin position="158"/>
        <end position="199"/>
    </location>
</feature>
<dbReference type="PIRSF" id="PIRSF000190">
    <property type="entry name" value="Pyd_amn-ph_oxd"/>
    <property type="match status" value="1"/>
</dbReference>
<proteinExistence type="inferred from homology"/>
<evidence type="ECO:0000313" key="9">
    <source>
        <dbReference type="Proteomes" id="UP001059672"/>
    </source>
</evidence>
<evidence type="ECO:0000256" key="1">
    <source>
        <dbReference type="ARBA" id="ARBA00001917"/>
    </source>
</evidence>
<dbReference type="InterPro" id="IPR019576">
    <property type="entry name" value="Pyridoxamine_oxidase_dimer_C"/>
</dbReference>
<evidence type="ECO:0000259" key="7">
    <source>
        <dbReference type="Pfam" id="PF10590"/>
    </source>
</evidence>
<protein>
    <submittedName>
        <fullName evidence="8">Pyridoxal 5'-phosphate synthase</fullName>
        <ecNumber evidence="8">1.4.3.5</ecNumber>
    </submittedName>
</protein>
<dbReference type="PANTHER" id="PTHR10851:SF0">
    <property type="entry name" value="PYRIDOXINE-5'-PHOSPHATE OXIDASE"/>
    <property type="match status" value="1"/>
</dbReference>
<gene>
    <name evidence="8" type="ORF">KDW96_14090</name>
</gene>
<dbReference type="Pfam" id="PF10590">
    <property type="entry name" value="PNP_phzG_C"/>
    <property type="match status" value="1"/>
</dbReference>
<dbReference type="Proteomes" id="UP001059672">
    <property type="component" value="Chromosome"/>
</dbReference>
<evidence type="ECO:0000313" key="8">
    <source>
        <dbReference type="EMBL" id="UTW06313.1"/>
    </source>
</evidence>
<dbReference type="Gene3D" id="2.30.110.10">
    <property type="entry name" value="Electron Transport, Fmn-binding Protein, Chain A"/>
    <property type="match status" value="1"/>
</dbReference>
<dbReference type="EMBL" id="CP073346">
    <property type="protein sequence ID" value="UTW06313.1"/>
    <property type="molecule type" value="Genomic_DNA"/>
</dbReference>
<comment type="similarity">
    <text evidence="2">Belongs to the pyridoxamine 5'-phosphate oxidase family.</text>
</comment>
<evidence type="ECO:0000256" key="3">
    <source>
        <dbReference type="ARBA" id="ARBA00022630"/>
    </source>
</evidence>
<evidence type="ECO:0000256" key="2">
    <source>
        <dbReference type="ARBA" id="ARBA00007301"/>
    </source>
</evidence>
<dbReference type="SUPFAM" id="SSF50475">
    <property type="entry name" value="FMN-binding split barrel"/>
    <property type="match status" value="1"/>
</dbReference>
<keyword evidence="4" id="KW-0288">FMN</keyword>
<sequence>MKVHTELYPQALERLQRLIDEAAARGVEEPHTAALATADRQARPSVRTVYIVAVDEAGLLFFANRESGKGQQLRDNPQAALCFYWPVLQEQVQVEGSAVAQDDDLSDQYWRKCSRMIQLGAWASDQGQPAKGKPRVHQQARQLEQAAGFEAIPRPASWCAFRVLPERIEFWPTGWQRLRERLRYQKEANGQWVRAVLNP</sequence>
<feature type="domain" description="Pyridoxamine 5'-phosphate oxidase N-terminal" evidence="6">
    <location>
        <begin position="19"/>
        <end position="135"/>
    </location>
</feature>
<dbReference type="RefSeq" id="WP_255836892.1">
    <property type="nucleotide sequence ID" value="NZ_CP073346.1"/>
</dbReference>
<dbReference type="EC" id="1.4.3.5" evidence="8"/>
<dbReference type="GO" id="GO:0004733">
    <property type="term" value="F:pyridoxamine phosphate oxidase activity"/>
    <property type="evidence" value="ECO:0007669"/>
    <property type="project" value="UniProtKB-EC"/>
</dbReference>
<reference evidence="8" key="1">
    <citation type="submission" date="2021-04" db="EMBL/GenBank/DDBJ databases">
        <title>Oceanospirillales bacteria with DddD are important DMSP degraders in coastal seawater.</title>
        <authorList>
            <person name="Liu J."/>
        </authorList>
    </citation>
    <scope>NUCLEOTIDE SEQUENCE</scope>
    <source>
        <strain evidence="8">D13-4</strain>
    </source>
</reference>
<evidence type="ECO:0000259" key="6">
    <source>
        <dbReference type="Pfam" id="PF01243"/>
    </source>
</evidence>